<dbReference type="Proteomes" id="UP000095598">
    <property type="component" value="Unassembled WGS sequence"/>
</dbReference>
<dbReference type="InterPro" id="IPR027417">
    <property type="entry name" value="P-loop_NTPase"/>
</dbReference>
<keyword evidence="3" id="KW-0547">Nucleotide-binding</keyword>
<feature type="domain" description="ATPase AAA-type core" evidence="1">
    <location>
        <begin position="281"/>
        <end position="396"/>
    </location>
</feature>
<evidence type="ECO:0000259" key="1">
    <source>
        <dbReference type="Pfam" id="PF13304"/>
    </source>
</evidence>
<reference evidence="2 4" key="1">
    <citation type="submission" date="2015-09" db="EMBL/GenBank/DDBJ databases">
        <authorList>
            <consortium name="Pathogen Informatics"/>
        </authorList>
    </citation>
    <scope>NUCLEOTIDE SEQUENCE [LARGE SCALE GENOMIC DNA]</scope>
    <source>
        <strain evidence="2 4">2789STDY5608868</strain>
    </source>
</reference>
<protein>
    <submittedName>
        <fullName evidence="3">ATP-binding protein</fullName>
    </submittedName>
    <submittedName>
        <fullName evidence="2">Predicted ATPase</fullName>
    </submittedName>
</protein>
<evidence type="ECO:0000313" key="5">
    <source>
        <dbReference type="Proteomes" id="UP001644750"/>
    </source>
</evidence>
<reference evidence="3 5" key="2">
    <citation type="journal article" date="2020" name="Cell Host Microbe">
        <title>Functional and Genomic Variation between Human-Derived Isolates of Lachnospiraceae Reveals Inter- and Intra-Species Diversity.</title>
        <authorList>
            <person name="Sorbara M.T."/>
            <person name="Littmann E.R."/>
            <person name="Fontana E."/>
            <person name="Moody T.U."/>
            <person name="Kohout C.E."/>
            <person name="Gjonbalaj M."/>
            <person name="Eaton V."/>
            <person name="Seok R."/>
            <person name="Leiner I.M."/>
            <person name="Pamer E.G."/>
        </authorList>
    </citation>
    <scope>NUCLEOTIDE SEQUENCE [LARGE SCALE GENOMIC DNA]</scope>
    <source>
        <strain evidence="3 5">MSK.14.57</strain>
    </source>
</reference>
<dbReference type="SUPFAM" id="SSF52540">
    <property type="entry name" value="P-loop containing nucleoside triphosphate hydrolases"/>
    <property type="match status" value="1"/>
</dbReference>
<keyword evidence="3" id="KW-0067">ATP-binding</keyword>
<dbReference type="PANTHER" id="PTHR40396">
    <property type="entry name" value="ATPASE-LIKE PROTEIN"/>
    <property type="match status" value="1"/>
</dbReference>
<keyword evidence="5" id="KW-1185">Reference proteome</keyword>
<dbReference type="Pfam" id="PF13304">
    <property type="entry name" value="AAA_21"/>
    <property type="match status" value="1"/>
</dbReference>
<organism evidence="2 4">
    <name type="scientific">Anaerostipes hadrus</name>
    <dbReference type="NCBI Taxonomy" id="649756"/>
    <lineage>
        <taxon>Bacteria</taxon>
        <taxon>Bacillati</taxon>
        <taxon>Bacillota</taxon>
        <taxon>Clostridia</taxon>
        <taxon>Lachnospirales</taxon>
        <taxon>Lachnospiraceae</taxon>
        <taxon>Anaerostipes</taxon>
    </lineage>
</organism>
<dbReference type="Proteomes" id="UP001644750">
    <property type="component" value="Unassembled WGS sequence"/>
</dbReference>
<dbReference type="RefSeq" id="WP_055259942.1">
    <property type="nucleotide sequence ID" value="NZ_BAABYN010000001.1"/>
</dbReference>
<gene>
    <name evidence="2" type="ORF">ERS852425_03268</name>
    <name evidence="3" type="ORF">G5A72_15935</name>
</gene>
<name>A0A173UXM6_ANAHA</name>
<accession>A0A173UXM6</accession>
<evidence type="ECO:0000313" key="4">
    <source>
        <dbReference type="Proteomes" id="UP000095598"/>
    </source>
</evidence>
<proteinExistence type="predicted"/>
<dbReference type="GO" id="GO:0016887">
    <property type="term" value="F:ATP hydrolysis activity"/>
    <property type="evidence" value="ECO:0007669"/>
    <property type="project" value="InterPro"/>
</dbReference>
<evidence type="ECO:0000313" key="3">
    <source>
        <dbReference type="EMBL" id="NSJ81036.1"/>
    </source>
</evidence>
<dbReference type="PANTHER" id="PTHR40396:SF1">
    <property type="entry name" value="ATPASE AAA-TYPE CORE DOMAIN-CONTAINING PROTEIN"/>
    <property type="match status" value="1"/>
</dbReference>
<dbReference type="GO" id="GO:0005524">
    <property type="term" value="F:ATP binding"/>
    <property type="evidence" value="ECO:0007669"/>
    <property type="project" value="UniProtKB-KW"/>
</dbReference>
<reference evidence="3" key="3">
    <citation type="submission" date="2020-02" db="EMBL/GenBank/DDBJ databases">
        <authorList>
            <person name="Littmann E."/>
            <person name="Sorbara M."/>
        </authorList>
    </citation>
    <scope>NUCLEOTIDE SEQUENCE</scope>
    <source>
        <strain evidence="3">MSK.14.57</strain>
    </source>
</reference>
<sequence>MKNIYLINYSVKGIKSLDEDVKLSFYKKTISKDPDMHGYNIKGIYGMNGSGKSGIVTSVKILKNILTDPGYLNNPIIQKNLDSIINKKTGKLFIESDFLAKYIDATVMCRYKLILSKNVTGKYSIEYEQLSTKKATSKSQNMKIIFEIVNGSIETLNIEDDKLLKDVIEKTRNLLTMESMSSLFYEKFLIPAVKENIIQNKKTMPNEMEKGIYIWLLFFFGGELHVFLDQSDDHREYVAINSLNEYSNGEKKLNPSIVRSLMRDKREYVDVVSVDQNIVSKHEYKDFEKTISKLAEFLRIFKADLKGIEIDKKENHDVWICDLVMNYETYNIHAEYESTGIKKLIQLFVYLREMVKGGIVFIDEFDSNLHDVYLCALLEYLAEYGEGQLCFTTHNVGPMDILKQYNKSIDFLSEDHKIYPWTKRGNYSPSKLYRNGMIEGNPFNIDSIDFIGVFGFDEEDE</sequence>
<dbReference type="AlphaFoldDB" id="A0A173UXM6"/>
<evidence type="ECO:0000313" key="2">
    <source>
        <dbReference type="EMBL" id="CUN19759.1"/>
    </source>
</evidence>
<dbReference type="EMBL" id="CYXT01000043">
    <property type="protein sequence ID" value="CUN19759.1"/>
    <property type="molecule type" value="Genomic_DNA"/>
</dbReference>
<dbReference type="InterPro" id="IPR003959">
    <property type="entry name" value="ATPase_AAA_core"/>
</dbReference>
<dbReference type="Gene3D" id="3.40.50.300">
    <property type="entry name" value="P-loop containing nucleotide triphosphate hydrolases"/>
    <property type="match status" value="1"/>
</dbReference>
<dbReference type="EMBL" id="JAAITB010000053">
    <property type="protein sequence ID" value="NSJ81036.1"/>
    <property type="molecule type" value="Genomic_DNA"/>
</dbReference>